<comment type="caution">
    <text evidence="1">The sequence shown here is derived from an EMBL/GenBank/DDBJ whole genome shotgun (WGS) entry which is preliminary data.</text>
</comment>
<name>A0A540NCX0_MALBA</name>
<dbReference type="AlphaFoldDB" id="A0A540NCX0"/>
<evidence type="ECO:0000313" key="1">
    <source>
        <dbReference type="EMBL" id="TQE08894.1"/>
    </source>
</evidence>
<gene>
    <name evidence="1" type="ORF">C1H46_005508</name>
</gene>
<keyword evidence="2" id="KW-1185">Reference proteome</keyword>
<proteinExistence type="predicted"/>
<evidence type="ECO:0000313" key="2">
    <source>
        <dbReference type="Proteomes" id="UP000315295"/>
    </source>
</evidence>
<protein>
    <submittedName>
        <fullName evidence="1">Uncharacterized protein</fullName>
    </submittedName>
</protein>
<accession>A0A540NCX0</accession>
<dbReference type="EMBL" id="VIEB01000063">
    <property type="protein sequence ID" value="TQE08894.1"/>
    <property type="molecule type" value="Genomic_DNA"/>
</dbReference>
<sequence length="50" mass="5965">MISITKSYDNSRFAVWLVRQEDRPSNSKFLTGSFNLVDYDNSRNYKKTRD</sequence>
<reference evidence="1 2" key="1">
    <citation type="journal article" date="2019" name="G3 (Bethesda)">
        <title>Sequencing of a Wild Apple (Malus baccata) Genome Unravels the Differences Between Cultivated and Wild Apple Species Regarding Disease Resistance and Cold Tolerance.</title>
        <authorList>
            <person name="Chen X."/>
        </authorList>
    </citation>
    <scope>NUCLEOTIDE SEQUENCE [LARGE SCALE GENOMIC DNA]</scope>
    <source>
        <strain evidence="2">cv. Shandingzi</strain>
        <tissue evidence="1">Leaves</tissue>
    </source>
</reference>
<dbReference type="Proteomes" id="UP000315295">
    <property type="component" value="Unassembled WGS sequence"/>
</dbReference>
<organism evidence="1 2">
    <name type="scientific">Malus baccata</name>
    <name type="common">Siberian crab apple</name>
    <name type="synonym">Pyrus baccata</name>
    <dbReference type="NCBI Taxonomy" id="106549"/>
    <lineage>
        <taxon>Eukaryota</taxon>
        <taxon>Viridiplantae</taxon>
        <taxon>Streptophyta</taxon>
        <taxon>Embryophyta</taxon>
        <taxon>Tracheophyta</taxon>
        <taxon>Spermatophyta</taxon>
        <taxon>Magnoliopsida</taxon>
        <taxon>eudicotyledons</taxon>
        <taxon>Gunneridae</taxon>
        <taxon>Pentapetalae</taxon>
        <taxon>rosids</taxon>
        <taxon>fabids</taxon>
        <taxon>Rosales</taxon>
        <taxon>Rosaceae</taxon>
        <taxon>Amygdaloideae</taxon>
        <taxon>Maleae</taxon>
        <taxon>Malus</taxon>
    </lineage>
</organism>